<evidence type="ECO:0000313" key="6">
    <source>
        <dbReference type="RefSeq" id="XP_022334571.1"/>
    </source>
</evidence>
<sequence length="457" mass="51563">MPLLHGIRKIVSNVASVQRVSWFATSVFHMSSVQISVKPQEALVDEKVHIRVDGLPKNGPITIKASVQEGKLRFSSYGCYTATEEGHVVIEEQSASEGTYTGIEQMGLFWSMKPEPSCRQNVRFLKKDITTPIVVTFSVLEGHHSWENLFDPPPKPLATLDVLRWYKHPRVSRERVTEGNIRGALFIPPGPGPFPGVIDMFGSGGGLMDHRAALLASRGFIVFALPFFAYEDLPSTMPEVSLDYLIESTEWFAGLPNVKPEGIGMIGLSKGGMYTLELCRHVPKIKAVVLVNGVTFYSDVPLKYSKGDIENTQFLFEGIQMTPEGIDIVNCYQPSDHEFIKAWESEAHILCVVCLDDRSLNYKVTDHFLRLVPEEHKHRFHLIKYPQAGHLLEPPYSPHCRSSFHKVFQFDFFWGGETKPHSDAQEDSWGRILDYFSEHLNRDHNLASKSIQPPSKL</sequence>
<dbReference type="SUPFAM" id="SSF53474">
    <property type="entry name" value="alpha/beta-Hydrolases"/>
    <property type="match status" value="1"/>
</dbReference>
<dbReference type="OrthoDB" id="6347013at2759"/>
<dbReference type="GO" id="GO:0006631">
    <property type="term" value="P:fatty acid metabolic process"/>
    <property type="evidence" value="ECO:0007669"/>
    <property type="project" value="TreeGrafter"/>
</dbReference>
<dbReference type="InterPro" id="IPR014940">
    <property type="entry name" value="BAAT_C"/>
</dbReference>
<dbReference type="GO" id="GO:0047617">
    <property type="term" value="F:fatty acyl-CoA hydrolase activity"/>
    <property type="evidence" value="ECO:0007669"/>
    <property type="project" value="TreeGrafter"/>
</dbReference>
<evidence type="ECO:0000256" key="2">
    <source>
        <dbReference type="PIRSR" id="PIRSR016521-1"/>
    </source>
</evidence>
<dbReference type="AlphaFoldDB" id="A0A8B8E5D5"/>
<dbReference type="InterPro" id="IPR042490">
    <property type="entry name" value="Thio_Ohase/BAAT_N"/>
</dbReference>
<feature type="active site" description="Charge relay system" evidence="2">
    <location>
        <position position="390"/>
    </location>
</feature>
<feature type="domain" description="Acyl-CoA thioester hydrolase/bile acid-CoA amino acid N-acetyltransferase" evidence="3">
    <location>
        <begin position="45"/>
        <end position="178"/>
    </location>
</feature>
<feature type="active site" description="Charge relay system" evidence="2">
    <location>
        <position position="357"/>
    </location>
</feature>
<dbReference type="PIRSF" id="PIRSF016521">
    <property type="entry name" value="Acyl-CoA_hydro"/>
    <property type="match status" value="1"/>
</dbReference>
<dbReference type="InterPro" id="IPR006862">
    <property type="entry name" value="Thio_Ohase/aa_AcTrfase"/>
</dbReference>
<dbReference type="InterPro" id="IPR029058">
    <property type="entry name" value="AB_hydrolase_fold"/>
</dbReference>
<evidence type="ECO:0000256" key="1">
    <source>
        <dbReference type="ARBA" id="ARBA00006538"/>
    </source>
</evidence>
<gene>
    <name evidence="6" type="primary">LOC111131381</name>
</gene>
<feature type="active site" description="Charge relay system" evidence="2">
    <location>
        <position position="269"/>
    </location>
</feature>
<dbReference type="Gene3D" id="2.60.40.2240">
    <property type="entry name" value="Acyl-CoA thioester hydrolase/BAAT N-terminal domain"/>
    <property type="match status" value="1"/>
</dbReference>
<dbReference type="Pfam" id="PF04775">
    <property type="entry name" value="Bile_Hydr_Trans"/>
    <property type="match status" value="1"/>
</dbReference>
<comment type="similarity">
    <text evidence="1">Belongs to the C/M/P thioester hydrolase family.</text>
</comment>
<evidence type="ECO:0000313" key="5">
    <source>
        <dbReference type="Proteomes" id="UP000694844"/>
    </source>
</evidence>
<keyword evidence="5" id="KW-1185">Reference proteome</keyword>
<organism evidence="5 6">
    <name type="scientific">Crassostrea virginica</name>
    <name type="common">Eastern oyster</name>
    <dbReference type="NCBI Taxonomy" id="6565"/>
    <lineage>
        <taxon>Eukaryota</taxon>
        <taxon>Metazoa</taxon>
        <taxon>Spiralia</taxon>
        <taxon>Lophotrochozoa</taxon>
        <taxon>Mollusca</taxon>
        <taxon>Bivalvia</taxon>
        <taxon>Autobranchia</taxon>
        <taxon>Pteriomorphia</taxon>
        <taxon>Ostreida</taxon>
        <taxon>Ostreoidea</taxon>
        <taxon>Ostreidae</taxon>
        <taxon>Crassostrea</taxon>
    </lineage>
</organism>
<dbReference type="Proteomes" id="UP000694844">
    <property type="component" value="Chromosome 4"/>
</dbReference>
<dbReference type="KEGG" id="cvn:111131381"/>
<feature type="domain" description="BAAT/Acyl-CoA thioester hydrolase C-terminal" evidence="4">
    <location>
        <begin position="240"/>
        <end position="441"/>
    </location>
</feature>
<dbReference type="FunFam" id="3.40.50.1820:FF:000024">
    <property type="entry name" value="acyl-coenzyme A thioesterase 4"/>
    <property type="match status" value="1"/>
</dbReference>
<dbReference type="PANTHER" id="PTHR10824">
    <property type="entry name" value="ACYL-COENZYME A THIOESTERASE-RELATED"/>
    <property type="match status" value="1"/>
</dbReference>
<dbReference type="Pfam" id="PF08840">
    <property type="entry name" value="BAAT_C"/>
    <property type="match status" value="1"/>
</dbReference>
<dbReference type="GeneID" id="111131381"/>
<protein>
    <submittedName>
        <fullName evidence="6">Acyl-coenzyme A amino acid N-acyltransferase 2-like isoform X1</fullName>
    </submittedName>
</protein>
<proteinExistence type="inferred from homology"/>
<dbReference type="PANTHER" id="PTHR10824:SF4">
    <property type="entry name" value="ACYL-COENZYME A THIOESTERASE 1-LIKE"/>
    <property type="match status" value="1"/>
</dbReference>
<evidence type="ECO:0000259" key="3">
    <source>
        <dbReference type="Pfam" id="PF04775"/>
    </source>
</evidence>
<dbReference type="RefSeq" id="XP_022334571.1">
    <property type="nucleotide sequence ID" value="XM_022478863.1"/>
</dbReference>
<dbReference type="GO" id="GO:0006637">
    <property type="term" value="P:acyl-CoA metabolic process"/>
    <property type="evidence" value="ECO:0007669"/>
    <property type="project" value="InterPro"/>
</dbReference>
<name>A0A8B8E5D5_CRAVI</name>
<evidence type="ECO:0000259" key="4">
    <source>
        <dbReference type="Pfam" id="PF08840"/>
    </source>
</evidence>
<accession>A0A8B8E5D5</accession>
<reference evidence="6" key="1">
    <citation type="submission" date="2025-08" db="UniProtKB">
        <authorList>
            <consortium name="RefSeq"/>
        </authorList>
    </citation>
    <scope>IDENTIFICATION</scope>
    <source>
        <tissue evidence="6">Whole sample</tissue>
    </source>
</reference>
<dbReference type="Gene3D" id="3.40.50.1820">
    <property type="entry name" value="alpha/beta hydrolase"/>
    <property type="match status" value="1"/>
</dbReference>
<dbReference type="InterPro" id="IPR016662">
    <property type="entry name" value="Acyl-CoA_thioEstase_long-chain"/>
</dbReference>